<sequence length="57" mass="6052">MLGEGVHFGIHPVNRWLIMSKVMPLGHTMLSVTSGVRSAPFSPPFSILAGCPSQSST</sequence>
<evidence type="ECO:0000313" key="1">
    <source>
        <dbReference type="EMBL" id="JAH66703.1"/>
    </source>
</evidence>
<organism evidence="1">
    <name type="scientific">Anguilla anguilla</name>
    <name type="common">European freshwater eel</name>
    <name type="synonym">Muraena anguilla</name>
    <dbReference type="NCBI Taxonomy" id="7936"/>
    <lineage>
        <taxon>Eukaryota</taxon>
        <taxon>Metazoa</taxon>
        <taxon>Chordata</taxon>
        <taxon>Craniata</taxon>
        <taxon>Vertebrata</taxon>
        <taxon>Euteleostomi</taxon>
        <taxon>Actinopterygii</taxon>
        <taxon>Neopterygii</taxon>
        <taxon>Teleostei</taxon>
        <taxon>Anguilliformes</taxon>
        <taxon>Anguillidae</taxon>
        <taxon>Anguilla</taxon>
    </lineage>
</organism>
<name>A0A0E9UP14_ANGAN</name>
<reference evidence="1" key="2">
    <citation type="journal article" date="2015" name="Fish Shellfish Immunol.">
        <title>Early steps in the European eel (Anguilla anguilla)-Vibrio vulnificus interaction in the gills: Role of the RtxA13 toxin.</title>
        <authorList>
            <person name="Callol A."/>
            <person name="Pajuelo D."/>
            <person name="Ebbesson L."/>
            <person name="Teles M."/>
            <person name="MacKenzie S."/>
            <person name="Amaro C."/>
        </authorList>
    </citation>
    <scope>NUCLEOTIDE SEQUENCE</scope>
</reference>
<protein>
    <submittedName>
        <fullName evidence="1">Uncharacterized protein</fullName>
    </submittedName>
</protein>
<dbReference type="EMBL" id="GBXM01041874">
    <property type="protein sequence ID" value="JAH66703.1"/>
    <property type="molecule type" value="Transcribed_RNA"/>
</dbReference>
<dbReference type="AlphaFoldDB" id="A0A0E9UP14"/>
<reference evidence="1" key="1">
    <citation type="submission" date="2014-11" db="EMBL/GenBank/DDBJ databases">
        <authorList>
            <person name="Amaro Gonzalez C."/>
        </authorList>
    </citation>
    <scope>NUCLEOTIDE SEQUENCE</scope>
</reference>
<accession>A0A0E9UP14</accession>
<proteinExistence type="predicted"/>